<feature type="region of interest" description="Disordered" evidence="1">
    <location>
        <begin position="651"/>
        <end position="763"/>
    </location>
</feature>
<keyword evidence="3" id="KW-1185">Reference proteome</keyword>
<feature type="compositionally biased region" description="Low complexity" evidence="1">
    <location>
        <begin position="702"/>
        <end position="711"/>
    </location>
</feature>
<proteinExistence type="predicted"/>
<evidence type="ECO:0000313" key="2">
    <source>
        <dbReference type="EMBL" id="KAL3770344.1"/>
    </source>
</evidence>
<feature type="compositionally biased region" description="Basic and acidic residues" evidence="1">
    <location>
        <begin position="724"/>
        <end position="733"/>
    </location>
</feature>
<feature type="compositionally biased region" description="Polar residues" evidence="1">
    <location>
        <begin position="753"/>
        <end position="763"/>
    </location>
</feature>
<evidence type="ECO:0000256" key="1">
    <source>
        <dbReference type="SAM" id="MobiDB-lite"/>
    </source>
</evidence>
<dbReference type="EMBL" id="JALLBG020000043">
    <property type="protein sequence ID" value="KAL3770344.1"/>
    <property type="molecule type" value="Genomic_DNA"/>
</dbReference>
<feature type="compositionally biased region" description="Basic and acidic residues" evidence="1">
    <location>
        <begin position="742"/>
        <end position="752"/>
    </location>
</feature>
<protein>
    <submittedName>
        <fullName evidence="2">Uncharacterized protein</fullName>
    </submittedName>
</protein>
<comment type="caution">
    <text evidence="2">The sequence shown here is derived from an EMBL/GenBank/DDBJ whole genome shotgun (WGS) entry which is preliminary data.</text>
</comment>
<dbReference type="Proteomes" id="UP001530293">
    <property type="component" value="Unassembled WGS sequence"/>
</dbReference>
<feature type="region of interest" description="Disordered" evidence="1">
    <location>
        <begin position="436"/>
        <end position="478"/>
    </location>
</feature>
<feature type="compositionally biased region" description="Polar residues" evidence="1">
    <location>
        <begin position="591"/>
        <end position="603"/>
    </location>
</feature>
<feature type="compositionally biased region" description="Acidic residues" evidence="1">
    <location>
        <begin position="436"/>
        <end position="449"/>
    </location>
</feature>
<organism evidence="2 3">
    <name type="scientific">Discostella pseudostelligera</name>
    <dbReference type="NCBI Taxonomy" id="259834"/>
    <lineage>
        <taxon>Eukaryota</taxon>
        <taxon>Sar</taxon>
        <taxon>Stramenopiles</taxon>
        <taxon>Ochrophyta</taxon>
        <taxon>Bacillariophyta</taxon>
        <taxon>Coscinodiscophyceae</taxon>
        <taxon>Thalassiosirophycidae</taxon>
        <taxon>Stephanodiscales</taxon>
        <taxon>Stephanodiscaceae</taxon>
        <taxon>Discostella</taxon>
    </lineage>
</organism>
<feature type="region of interest" description="Disordered" evidence="1">
    <location>
        <begin position="1"/>
        <end position="51"/>
    </location>
</feature>
<feature type="compositionally biased region" description="Polar residues" evidence="1">
    <location>
        <begin position="453"/>
        <end position="467"/>
    </location>
</feature>
<evidence type="ECO:0000313" key="3">
    <source>
        <dbReference type="Proteomes" id="UP001530293"/>
    </source>
</evidence>
<dbReference type="AlphaFoldDB" id="A0ABD3N2I8"/>
<feature type="region of interest" description="Disordered" evidence="1">
    <location>
        <begin position="209"/>
        <end position="230"/>
    </location>
</feature>
<feature type="region of interest" description="Disordered" evidence="1">
    <location>
        <begin position="567"/>
        <end position="605"/>
    </location>
</feature>
<feature type="compositionally biased region" description="Basic and acidic residues" evidence="1">
    <location>
        <begin position="35"/>
        <end position="48"/>
    </location>
</feature>
<name>A0ABD3N2I8_9STRA</name>
<feature type="region of interest" description="Disordered" evidence="1">
    <location>
        <begin position="69"/>
        <end position="101"/>
    </location>
</feature>
<sequence length="852" mass="92905">MNVDDHGFGGGDGNYNSGVAMDRRRGSGRSSNWDSRNEGHNGIRRNDGHNYAQSQPIVSADCTHARDNINYHNNGQYSSSGSGRDSINNNSNNNCRRSNNNGIPMKVARAAKHRAKQELPGPAGAYFRLQKQKSATTTTRHPQQQQDAKMKMAVVVSLSENSTLMNSDSNTAQNIDMEIGGRRTEGIIKQQPRILKTEQLQPITEAVDDIIDSPPSPNNNSGSTQFRTKKQQQQLLFHDYSSDLHECNAWNGMCTALDRIVPPLNYALPFYREGIKNGKCSPSSSSSSSVTAYYMNILRNNIPDNYALIYEIHAGKYDVCHCFDSPESGTGGGSVKGGGAAVVHNDDLRIPLLVGYVASVQCHAHSDWTALLVDEMHSTKGSSGGGGSSSNASNNSSRGILCWLEERLVKQNPNWIRPGAVWMLEGAKLALFASACEEEEDVEEEENDDNGNAATYATGTDTSPSTDNARRRGGNNNIDRMILTGESSLIYAWTPEEATSAFTDEEFVTLTERRFNLVLPKEVDDGLVRVREDGSCSYTNDDLRKNSMVEAKDFGTICNTVVAVGKPRDTTTTQPAPPANDLSTHSKESSASRCDTSGTSASHQLVGGGDEELLMLMQLSRQDVAQCEDRRQGTDFNEAHDNLGQIQIAPAVESPPLPSPAAISNATLLPRPTIHGRARPVTSESISSNPPDHDDLDDGRSLNRSQNNNLLGVQEVVEDTVLEESNRARRPDLRLNNSFDGGKFDENNDKSTEIVQTPSSQQRSIAQLPTCTGNDSFDDMLDEEFAVTTCNTTVSDADSTTKVKKPSQHSFANETNSYMNCLASAVDTNREASLLFDSLDGDDMDCLSEEDD</sequence>
<reference evidence="2 3" key="1">
    <citation type="submission" date="2024-10" db="EMBL/GenBank/DDBJ databases">
        <title>Updated reference genomes for cyclostephanoid diatoms.</title>
        <authorList>
            <person name="Roberts W.R."/>
            <person name="Alverson A.J."/>
        </authorList>
    </citation>
    <scope>NUCLEOTIDE SEQUENCE [LARGE SCALE GENOMIC DNA]</scope>
    <source>
        <strain evidence="2 3">AJA232-27</strain>
    </source>
</reference>
<feature type="compositionally biased region" description="Low complexity" evidence="1">
    <location>
        <begin position="78"/>
        <end position="101"/>
    </location>
</feature>
<accession>A0ABD3N2I8</accession>
<gene>
    <name evidence="2" type="ORF">ACHAWU_003564</name>
</gene>